<dbReference type="EMBL" id="HE573019">
    <property type="protein sequence ID" value="CCC46807.1"/>
    <property type="molecule type" value="Genomic_DNA"/>
</dbReference>
<protein>
    <submittedName>
        <fullName evidence="2">Uncharacterized protein</fullName>
    </submittedName>
</protein>
<feature type="region of interest" description="Disordered" evidence="1">
    <location>
        <begin position="1"/>
        <end position="23"/>
    </location>
</feature>
<feature type="compositionally biased region" description="Gly residues" evidence="1">
    <location>
        <begin position="1"/>
        <end position="10"/>
    </location>
</feature>
<dbReference type="VEuPathDB" id="TriTrypDB:TvY486_0300032"/>
<sequence>MAEGAVGGFGQQAAAPGNAPPAPKPLKTSANGIVIIKATSHDPWIVVLASEVNRIPKRMWMWPVWEQRMSIMRRLGEFTKAHGPEMSEGHVQLFIVSLKLAKSSAVQYAGTLLSPMAARKVQAQVFLPGLQRLTTENPARQARQMVRCELSPVCNAMVSERDCVAMRFAWVMASCCGEIALLKENFIELPCDQKGLIVDWAALPRTFEADPHTAARCVVRAAAPTIEHSLYSRILTLAGKHVGPLGLPRTAVRSRGHWSAIWNNASKLTALM</sequence>
<gene>
    <name evidence="2" type="ORF">TVY486_0300032</name>
</gene>
<proteinExistence type="predicted"/>
<organism evidence="2">
    <name type="scientific">Trypanosoma vivax (strain Y486)</name>
    <dbReference type="NCBI Taxonomy" id="1055687"/>
    <lineage>
        <taxon>Eukaryota</taxon>
        <taxon>Discoba</taxon>
        <taxon>Euglenozoa</taxon>
        <taxon>Kinetoplastea</taxon>
        <taxon>Metakinetoplastina</taxon>
        <taxon>Trypanosomatida</taxon>
        <taxon>Trypanosomatidae</taxon>
        <taxon>Trypanosoma</taxon>
        <taxon>Duttonella</taxon>
    </lineage>
</organism>
<evidence type="ECO:0000313" key="2">
    <source>
        <dbReference type="EMBL" id="CCC46807.1"/>
    </source>
</evidence>
<name>G0TS81_TRYVY</name>
<dbReference type="AlphaFoldDB" id="G0TS81"/>
<accession>G0TS81</accession>
<reference evidence="2" key="1">
    <citation type="journal article" date="2012" name="Proc. Natl. Acad. Sci. U.S.A.">
        <title>Antigenic diversity is generated by distinct evolutionary mechanisms in African trypanosome species.</title>
        <authorList>
            <person name="Jackson A.P."/>
            <person name="Berry A."/>
            <person name="Aslett M."/>
            <person name="Allison H.C."/>
            <person name="Burton P."/>
            <person name="Vavrova-Anderson J."/>
            <person name="Brown R."/>
            <person name="Browne H."/>
            <person name="Corton N."/>
            <person name="Hauser H."/>
            <person name="Gamble J."/>
            <person name="Gilderthorp R."/>
            <person name="Marcello L."/>
            <person name="McQuillan J."/>
            <person name="Otto T.D."/>
            <person name="Quail M.A."/>
            <person name="Sanders M.J."/>
            <person name="van Tonder A."/>
            <person name="Ginger M.L."/>
            <person name="Field M.C."/>
            <person name="Barry J.D."/>
            <person name="Hertz-Fowler C."/>
            <person name="Berriman M."/>
        </authorList>
    </citation>
    <scope>NUCLEOTIDE SEQUENCE</scope>
    <source>
        <strain evidence="2">Y486</strain>
    </source>
</reference>
<evidence type="ECO:0000256" key="1">
    <source>
        <dbReference type="SAM" id="MobiDB-lite"/>
    </source>
</evidence>